<feature type="compositionally biased region" description="Low complexity" evidence="1">
    <location>
        <begin position="9"/>
        <end position="20"/>
    </location>
</feature>
<evidence type="ECO:0000313" key="4">
    <source>
        <dbReference type="Proteomes" id="UP001152797"/>
    </source>
</evidence>
<evidence type="ECO:0000313" key="3">
    <source>
        <dbReference type="EMBL" id="CAL4800067.1"/>
    </source>
</evidence>
<evidence type="ECO:0000313" key="2">
    <source>
        <dbReference type="EMBL" id="CAI4012755.1"/>
    </source>
</evidence>
<organism evidence="2">
    <name type="scientific">Cladocopium goreaui</name>
    <dbReference type="NCBI Taxonomy" id="2562237"/>
    <lineage>
        <taxon>Eukaryota</taxon>
        <taxon>Sar</taxon>
        <taxon>Alveolata</taxon>
        <taxon>Dinophyceae</taxon>
        <taxon>Suessiales</taxon>
        <taxon>Symbiodiniaceae</taxon>
        <taxon>Cladocopium</taxon>
    </lineage>
</organism>
<dbReference type="OrthoDB" id="424395at2759"/>
<reference evidence="2" key="1">
    <citation type="submission" date="2022-10" db="EMBL/GenBank/DDBJ databases">
        <authorList>
            <person name="Chen Y."/>
            <person name="Dougan E. K."/>
            <person name="Chan C."/>
            <person name="Rhodes N."/>
            <person name="Thang M."/>
        </authorList>
    </citation>
    <scope>NUCLEOTIDE SEQUENCE</scope>
</reference>
<accession>A0A9P1DM19</accession>
<dbReference type="EMBL" id="CAMXCT010005569">
    <property type="protein sequence ID" value="CAI4012755.1"/>
    <property type="molecule type" value="Genomic_DNA"/>
</dbReference>
<protein>
    <submittedName>
        <fullName evidence="2">Uncharacterized protein</fullName>
    </submittedName>
</protein>
<sequence>MPSRAGAPSTSSTTVATSSTELPPPDDDGEIDFIRSGTLSRPHVLPKAKISPKSQARRTKGGPKGSRTNVGRNSKEPRKTNGVPDLFDCTSDTLKGAAEEIPSVIAMPFSDMVDVMFNAPWSRSWWNERCTLWEIYNVPRLGPHVRKLGGTCRRSYDIQHFWDLGLESYQRTLLQDLATFRPFYLSLSPPCTYLCKLMASNWSRMRGNKKFLCLRDGLGHVDLCAWIALFQLRTGAFFGMEHPAGSLAWNRDSVQYLLEQEDVRLITFDQCMFGLVSKETKTPMQKRCQQQSAKFAPWQAELVVQYKSALQACEDETGLDPDIARALFDSQDGGTSEAPTTIHSDVILTNKEKLFDLAYAEFKSHGGVRQYLHRMFSVESTRATDLAAILKKLILLRQDVDYLTHYPVPACLPGQEGQQLPFMVPLWLFSVQNESSLREPTALDLSRQILQQFACDGFLTAGNPVMIRIQDDALTQSREEIPSGGLWFLKGAGRIHTVMALMVYISKHTTSTLEVFDELLYKTLSNIHCKHVRLRDKQAELFFNMKESVRGGIRAKPNAISWVYSFLNLSSWTKSDPISMIRAWNEEASRDDRLVSTKKTSVTSVLDLPVTAREILLAIVSEFGFEGSPFSDDCLSSKRYLPGYSFKGRNTPRGSPWIERGKVTKKSCVLMFNMIWSQHKKTPKNLNKSQLEEKAEVCALACALVQEVILQVPNTEKELENRFLTKLAEGESVMDMELQSALMSKDEKYSARDCPSIAAILNDLCDKSSPNTSSVELLTAVQMGEQRVMSQAFELLLSELDFDVKSWRVHLRKIKEWDLRVWHQRDLWQIERHNSAKSAAQDILKKKVNLLSWPEKISAGSAVELVQALQQDVKAWAHQLKCNHVVKVHLFNYAAPSLVRSDVMVCISKIIGHHFVGEPKDSTGILLTPIFNYKPGTLYMDEHSVLKTLHGDGVTVDHAVQLCFDQRDMRPLTYPCRLLTPFMDKTDKMNEWVWRSSALLKNGRNLDEVPQLAQKDLIQVEESGKLPNSNVDDRFRGGVKYAQVGKEAGVSLLKAITDGVELSSTSAIYIVDYVPVVGDFAHAALTLSTSLNVPVRYAGLPDPAHHEWLQEFLTQDLIDQLLTDKIKPTAGHSIPAQDPPAEHMDQKPEPPQMKKMTFVKVDGEAAGIQVPDSVQKVWHTNATHGAEFRAWMDTFNEEFPKPEKKGTKRVNSNVTTVTPKKIPKIGSAPVDMSMLTKLLVETGSAPTGTELQRVNLLNLTNIDLIIQTDAIFLTNLGEQPVTIAEGTSLCGFGRGAFRFGTESSGLQEHEIPFDIKDVSSQMAILDGRPQYFGDLMESMRQKFPDKPVLQYYEAKLDMVEHKWELKKVNDLIFAPRLDEDKAGQTTCAKLVAPAMKWESAWTGFAWHIKQTQTGLQPQRPVIVATKSVEIKPGMTLVVDTV</sequence>
<dbReference type="Proteomes" id="UP001152797">
    <property type="component" value="Unassembled WGS sequence"/>
</dbReference>
<gene>
    <name evidence="2" type="ORF">C1SCF055_LOCUS37784</name>
</gene>
<evidence type="ECO:0000256" key="1">
    <source>
        <dbReference type="SAM" id="MobiDB-lite"/>
    </source>
</evidence>
<dbReference type="EMBL" id="CAMXCT020005569">
    <property type="protein sequence ID" value="CAL1166130.1"/>
    <property type="molecule type" value="Genomic_DNA"/>
</dbReference>
<dbReference type="EMBL" id="CAMXCT030005569">
    <property type="protein sequence ID" value="CAL4800067.1"/>
    <property type="molecule type" value="Genomic_DNA"/>
</dbReference>
<proteinExistence type="predicted"/>
<comment type="caution">
    <text evidence="2">The sequence shown here is derived from an EMBL/GenBank/DDBJ whole genome shotgun (WGS) entry which is preliminary data.</text>
</comment>
<feature type="region of interest" description="Disordered" evidence="1">
    <location>
        <begin position="1129"/>
        <end position="1150"/>
    </location>
</feature>
<reference evidence="3 4" key="2">
    <citation type="submission" date="2024-05" db="EMBL/GenBank/DDBJ databases">
        <authorList>
            <person name="Chen Y."/>
            <person name="Shah S."/>
            <person name="Dougan E. K."/>
            <person name="Thang M."/>
            <person name="Chan C."/>
        </authorList>
    </citation>
    <scope>NUCLEOTIDE SEQUENCE [LARGE SCALE GENOMIC DNA]</scope>
</reference>
<feature type="region of interest" description="Disordered" evidence="1">
    <location>
        <begin position="1"/>
        <end position="87"/>
    </location>
</feature>
<name>A0A9P1DM19_9DINO</name>
<keyword evidence="4" id="KW-1185">Reference proteome</keyword>